<dbReference type="InterPro" id="IPR041033">
    <property type="entry name" value="SpaA_PFL_dom_1"/>
</dbReference>
<dbReference type="Pfam" id="PF17802">
    <property type="entry name" value="SpaA"/>
    <property type="match status" value="3"/>
</dbReference>
<keyword evidence="6" id="KW-1133">Transmembrane helix</keyword>
<protein>
    <submittedName>
        <fullName evidence="9">SpaA isopeptide-forming pilin-related protein</fullName>
    </submittedName>
</protein>
<dbReference type="Pfam" id="PF00746">
    <property type="entry name" value="Gram_pos_anchor"/>
    <property type="match status" value="1"/>
</dbReference>
<dbReference type="AlphaFoldDB" id="A0AAW9JTC4"/>
<dbReference type="NCBIfam" id="TIGR01167">
    <property type="entry name" value="LPXTG_anchor"/>
    <property type="match status" value="1"/>
</dbReference>
<evidence type="ECO:0000256" key="2">
    <source>
        <dbReference type="ARBA" id="ARBA00022512"/>
    </source>
</evidence>
<evidence type="ECO:0000256" key="5">
    <source>
        <dbReference type="ARBA" id="ARBA00023088"/>
    </source>
</evidence>
<feature type="domain" description="Gram-positive cocci surface proteins LPxTG" evidence="8">
    <location>
        <begin position="596"/>
        <end position="634"/>
    </location>
</feature>
<keyword evidence="5" id="KW-0572">Peptidoglycan-anchor</keyword>
<evidence type="ECO:0000256" key="4">
    <source>
        <dbReference type="ARBA" id="ARBA00022729"/>
    </source>
</evidence>
<dbReference type="PANTHER" id="PTHR36108:SF13">
    <property type="entry name" value="COLOSSIN-B-RELATED"/>
    <property type="match status" value="1"/>
</dbReference>
<keyword evidence="4 7" id="KW-0732">Signal</keyword>
<evidence type="ECO:0000256" key="6">
    <source>
        <dbReference type="SAM" id="Phobius"/>
    </source>
</evidence>
<evidence type="ECO:0000259" key="8">
    <source>
        <dbReference type="PROSITE" id="PS50847"/>
    </source>
</evidence>
<evidence type="ECO:0000256" key="1">
    <source>
        <dbReference type="ARBA" id="ARBA00007257"/>
    </source>
</evidence>
<proteinExistence type="inferred from homology"/>
<dbReference type="Gene3D" id="2.60.40.10">
    <property type="entry name" value="Immunoglobulins"/>
    <property type="match status" value="3"/>
</dbReference>
<evidence type="ECO:0000313" key="10">
    <source>
        <dbReference type="Proteomes" id="UP001290462"/>
    </source>
</evidence>
<dbReference type="InterPro" id="IPR013783">
    <property type="entry name" value="Ig-like_fold"/>
</dbReference>
<keyword evidence="2" id="KW-0134">Cell wall</keyword>
<keyword evidence="3" id="KW-0964">Secreted</keyword>
<comment type="caution">
    <text evidence="9">The sequence shown here is derived from an EMBL/GenBank/DDBJ whole genome shotgun (WGS) entry which is preliminary data.</text>
</comment>
<accession>A0AAW9JTC4</accession>
<comment type="similarity">
    <text evidence="1">Belongs to the serine-aspartate repeat-containing protein (SDr) family.</text>
</comment>
<feature type="chain" id="PRO_5043521963" evidence="7">
    <location>
        <begin position="33"/>
        <end position="634"/>
    </location>
</feature>
<name>A0AAW9JTC4_CARML</name>
<evidence type="ECO:0000313" key="9">
    <source>
        <dbReference type="EMBL" id="MDZ5759787.1"/>
    </source>
</evidence>
<reference evidence="9" key="1">
    <citation type="submission" date="2023-08" db="EMBL/GenBank/DDBJ databases">
        <title>Genomic characterization of piscicolin 126 produced by Carnobacterium maltaromaticum CM22 strain isolated from salmon (Salmo salar).</title>
        <authorList>
            <person name="Gonzalez-Gragera E."/>
            <person name="Garcia-Lopez J.D."/>
            <person name="Teso-Perez C."/>
            <person name="Gimenez-Hernandez I."/>
            <person name="Peralta-Sanchez J.M."/>
            <person name="Valdivia E."/>
            <person name="Montalban-Lopez M."/>
            <person name="Martin-Platero A.M."/>
            <person name="Banos A."/>
            <person name="Martinez-Bueno M."/>
        </authorList>
    </citation>
    <scope>NUCLEOTIDE SEQUENCE</scope>
    <source>
        <strain evidence="9">CM22</strain>
    </source>
</reference>
<evidence type="ECO:0000256" key="3">
    <source>
        <dbReference type="ARBA" id="ARBA00022525"/>
    </source>
</evidence>
<evidence type="ECO:0000256" key="7">
    <source>
        <dbReference type="SAM" id="SignalP"/>
    </source>
</evidence>
<keyword evidence="6" id="KW-0472">Membrane</keyword>
<dbReference type="InterPro" id="IPR019931">
    <property type="entry name" value="LPXTG_anchor"/>
</dbReference>
<gene>
    <name evidence="9" type="ORF">RAK27_14085</name>
</gene>
<feature type="transmembrane region" description="Helical" evidence="6">
    <location>
        <begin position="606"/>
        <end position="624"/>
    </location>
</feature>
<dbReference type="PANTHER" id="PTHR36108">
    <property type="entry name" value="COLOSSIN-B-RELATED"/>
    <property type="match status" value="1"/>
</dbReference>
<dbReference type="PROSITE" id="PS50847">
    <property type="entry name" value="GRAM_POS_ANCHORING"/>
    <property type="match status" value="1"/>
</dbReference>
<feature type="signal peptide" evidence="7">
    <location>
        <begin position="1"/>
        <end position="32"/>
    </location>
</feature>
<keyword evidence="6" id="KW-0812">Transmembrane</keyword>
<organism evidence="9 10">
    <name type="scientific">Carnobacterium maltaromaticum</name>
    <name type="common">Carnobacterium piscicola</name>
    <dbReference type="NCBI Taxonomy" id="2751"/>
    <lineage>
        <taxon>Bacteria</taxon>
        <taxon>Bacillati</taxon>
        <taxon>Bacillota</taxon>
        <taxon>Bacilli</taxon>
        <taxon>Lactobacillales</taxon>
        <taxon>Carnobacteriaceae</taxon>
        <taxon>Carnobacterium</taxon>
    </lineage>
</organism>
<dbReference type="EMBL" id="JAVBVO010000004">
    <property type="protein sequence ID" value="MDZ5759787.1"/>
    <property type="molecule type" value="Genomic_DNA"/>
</dbReference>
<sequence length="634" mass="69692">MKQTKLKNKVINSVLTLGMVCGSLLPTTAVFAEGIEKLAPVKHTVSILEKDVTYLKSDIDGFTPVRMVDRLRDENGAIKFCINFDLPSPNGLEYESYEQLDNATTYLMDAYTNGNSNLTGDKAIDEYIVQAAIHNIKSPESFSLDRNFVDDYGILPRIKALKAEALNAPAPSIPVFENKLSFDKASLSFELVGEEYVSDYVVTNLKGNVVSTSKVVENATPNTKLIDENGNEVVSFSDGTKFKMVIPETELEGQALSPSVTAKGSFTNAYNVAVRYGGHAGFQDVASYELKEFSEDKQATVSGEIEAVKGSVKFVKKGTDEKLLDNVQFKILASDGVTVEKEIVTENGEGEASGLAYGVHYLVETGTLNSYVLNGEKIPFTINHNQEVIDLGTIYNKLKTGKIAVHKVDENGKPLANAEFTKTDSEGIKEVKTTDETGLVEFDIEANNVYSVEETKNPLGYIGAFLQENITVEDDNQVFEYTVANTLKTGKIIIHKVDENGKALKDAEFTKTDSEGITEVKITDETGLVEFDIEANNIYSVEETKNPLGYTGTFLQENITIEENGQVFEYTVKNTKDKIIEKTIIKETVKTEKSTFPQTGEKANQLALICGLFVMIAGVSIYLSKKKTAQKNKN</sequence>
<dbReference type="Proteomes" id="UP001290462">
    <property type="component" value="Unassembled WGS sequence"/>
</dbReference>
<dbReference type="RefSeq" id="WP_322809425.1">
    <property type="nucleotide sequence ID" value="NZ_JAVBVO010000004.1"/>
</dbReference>